<evidence type="ECO:0000259" key="5">
    <source>
        <dbReference type="Pfam" id="PF02784"/>
    </source>
</evidence>
<dbReference type="Pfam" id="PF02784">
    <property type="entry name" value="Orn_Arg_deC_N"/>
    <property type="match status" value="1"/>
</dbReference>
<dbReference type="Proteomes" id="UP000539642">
    <property type="component" value="Unassembled WGS sequence"/>
</dbReference>
<dbReference type="Gene3D" id="3.20.20.10">
    <property type="entry name" value="Alanine racemase"/>
    <property type="match status" value="1"/>
</dbReference>
<dbReference type="GO" id="GO:0008836">
    <property type="term" value="F:diaminopimelate decarboxylase activity"/>
    <property type="evidence" value="ECO:0007669"/>
    <property type="project" value="UniProtKB-EC"/>
</dbReference>
<keyword evidence="2" id="KW-0210">Decarboxylase</keyword>
<evidence type="ECO:0000313" key="6">
    <source>
        <dbReference type="EMBL" id="MBB5347102.1"/>
    </source>
</evidence>
<comment type="cofactor">
    <cofactor evidence="1">
        <name>pyridoxal 5'-phosphate</name>
        <dbReference type="ChEBI" id="CHEBI:597326"/>
    </cofactor>
</comment>
<evidence type="ECO:0000256" key="1">
    <source>
        <dbReference type="ARBA" id="ARBA00001933"/>
    </source>
</evidence>
<dbReference type="InterPro" id="IPR000183">
    <property type="entry name" value="Orn/DAP/Arg_de-COase"/>
</dbReference>
<protein>
    <submittedName>
        <fullName evidence="6">Diaminopimelate decarboxylase</fullName>
        <ecNumber evidence="6">4.1.1.20</ecNumber>
    </submittedName>
</protein>
<sequence length="398" mass="44158">MNGWWERDDLRYAADRLIFAGRVAADLAHQYGSPSFFYSARRVAANMARLHGVLDAAGFAGRHRLNYAMKANRFAPLLTWMKTSGLCRIDACSPQEVEHAVGCGFSPAEISFTATSLSDRDFDRLSRLDGLVMNCDSLHSIRQWGERRPGRKIGLRVNPAVGVGRADNEMLQYSGGRTTKFGLYREQFAEALELAARYGLTIERIHFHTGCGYLTPQLNAWEKVVKECLWFVDRIATVTTVNVGGGLGVPHTDRDRPLDLSLWAAILSRHFQQRRLQIEVEPGDYLVKDAGLLLLTVNAVEKKKDTVFVGVDAGFNIAVEPAVYGLPFQPVPVCRRPGEQRCTLVGNINEALDVWYADVAMPPVASGDFLALINAGAYSASMASNHCMRGEFKEFLLL</sequence>
<dbReference type="PANTHER" id="PTHR43727:SF2">
    <property type="entry name" value="GROUP IV DECARBOXYLASE"/>
    <property type="match status" value="1"/>
</dbReference>
<comment type="caution">
    <text evidence="6">The sequence shown here is derived from an EMBL/GenBank/DDBJ whole genome shotgun (WGS) entry which is preliminary data.</text>
</comment>
<dbReference type="InterPro" id="IPR022644">
    <property type="entry name" value="De-COase2_N"/>
</dbReference>
<proteinExistence type="predicted"/>
<dbReference type="PROSITE" id="PS00878">
    <property type="entry name" value="ODR_DC_2_1"/>
    <property type="match status" value="1"/>
</dbReference>
<gene>
    <name evidence="6" type="ORF">HNQ81_000812</name>
</gene>
<dbReference type="AlphaFoldDB" id="A0A840UMU8"/>
<keyword evidence="3" id="KW-0663">Pyridoxal phosphate</keyword>
<evidence type="ECO:0000256" key="4">
    <source>
        <dbReference type="ARBA" id="ARBA00023239"/>
    </source>
</evidence>
<dbReference type="InterPro" id="IPR009006">
    <property type="entry name" value="Ala_racemase/Decarboxylase_C"/>
</dbReference>
<dbReference type="CDD" id="cd06828">
    <property type="entry name" value="PLPDE_III_DapDC"/>
    <property type="match status" value="1"/>
</dbReference>
<dbReference type="Gene3D" id="2.40.37.10">
    <property type="entry name" value="Lyase, Ornithine Decarboxylase, Chain A, domain 1"/>
    <property type="match status" value="1"/>
</dbReference>
<keyword evidence="7" id="KW-1185">Reference proteome</keyword>
<reference evidence="6 7" key="1">
    <citation type="submission" date="2020-08" db="EMBL/GenBank/DDBJ databases">
        <title>Genomic Encyclopedia of Type Strains, Phase IV (KMG-IV): sequencing the most valuable type-strain genomes for metagenomic binning, comparative biology and taxonomic classification.</title>
        <authorList>
            <person name="Goeker M."/>
        </authorList>
    </citation>
    <scope>NUCLEOTIDE SEQUENCE [LARGE SCALE GENOMIC DNA]</scope>
    <source>
        <strain evidence="6 7">DSM 28570</strain>
    </source>
</reference>
<dbReference type="SUPFAM" id="SSF51419">
    <property type="entry name" value="PLP-binding barrel"/>
    <property type="match status" value="1"/>
</dbReference>
<feature type="domain" description="Orn/DAP/Arg decarboxylase 2 N-terminal" evidence="5">
    <location>
        <begin position="60"/>
        <end position="287"/>
    </location>
</feature>
<dbReference type="InterPro" id="IPR022653">
    <property type="entry name" value="De-COase2_pyr-phos_BS"/>
</dbReference>
<evidence type="ECO:0000256" key="2">
    <source>
        <dbReference type="ARBA" id="ARBA00022793"/>
    </source>
</evidence>
<dbReference type="EMBL" id="JACHEO010000002">
    <property type="protein sequence ID" value="MBB5347102.1"/>
    <property type="molecule type" value="Genomic_DNA"/>
</dbReference>
<dbReference type="EC" id="4.1.1.20" evidence="6"/>
<dbReference type="SUPFAM" id="SSF50621">
    <property type="entry name" value="Alanine racemase C-terminal domain-like"/>
    <property type="match status" value="1"/>
</dbReference>
<accession>A0A840UMU8</accession>
<name>A0A840UMU8_9BACT</name>
<dbReference type="PANTHER" id="PTHR43727">
    <property type="entry name" value="DIAMINOPIMELATE DECARBOXYLASE"/>
    <property type="match status" value="1"/>
</dbReference>
<dbReference type="RefSeq" id="WP_183348552.1">
    <property type="nucleotide sequence ID" value="NZ_JACHEO010000002.1"/>
</dbReference>
<dbReference type="GO" id="GO:0009089">
    <property type="term" value="P:lysine biosynthetic process via diaminopimelate"/>
    <property type="evidence" value="ECO:0007669"/>
    <property type="project" value="InterPro"/>
</dbReference>
<organism evidence="6 7">
    <name type="scientific">Desulfoprunum benzoelyticum</name>
    <dbReference type="NCBI Taxonomy" id="1506996"/>
    <lineage>
        <taxon>Bacteria</taxon>
        <taxon>Pseudomonadati</taxon>
        <taxon>Thermodesulfobacteriota</taxon>
        <taxon>Desulfobulbia</taxon>
        <taxon>Desulfobulbales</taxon>
        <taxon>Desulfobulbaceae</taxon>
        <taxon>Desulfoprunum</taxon>
    </lineage>
</organism>
<dbReference type="InterPro" id="IPR002986">
    <property type="entry name" value="DAP_deCOOHase_LysA"/>
</dbReference>
<dbReference type="PRINTS" id="PR01179">
    <property type="entry name" value="ODADCRBXLASE"/>
</dbReference>
<evidence type="ECO:0000313" key="7">
    <source>
        <dbReference type="Proteomes" id="UP000539642"/>
    </source>
</evidence>
<keyword evidence="4 6" id="KW-0456">Lyase</keyword>
<dbReference type="InterPro" id="IPR029066">
    <property type="entry name" value="PLP-binding_barrel"/>
</dbReference>
<evidence type="ECO:0000256" key="3">
    <source>
        <dbReference type="ARBA" id="ARBA00022898"/>
    </source>
</evidence>